<dbReference type="PROSITE" id="PS51257">
    <property type="entry name" value="PROKAR_LIPOPROTEIN"/>
    <property type="match status" value="1"/>
</dbReference>
<dbReference type="EMBL" id="VFWZ01000005">
    <property type="protein sequence ID" value="TPN84467.1"/>
    <property type="molecule type" value="Genomic_DNA"/>
</dbReference>
<keyword evidence="3" id="KW-1185">Reference proteome</keyword>
<evidence type="ECO:0000313" key="2">
    <source>
        <dbReference type="EMBL" id="TPN84467.1"/>
    </source>
</evidence>
<evidence type="ECO:0008006" key="4">
    <source>
        <dbReference type="Google" id="ProtNLM"/>
    </source>
</evidence>
<dbReference type="Proteomes" id="UP000315540">
    <property type="component" value="Unassembled WGS sequence"/>
</dbReference>
<feature type="compositionally biased region" description="Polar residues" evidence="1">
    <location>
        <begin position="183"/>
        <end position="194"/>
    </location>
</feature>
<dbReference type="SUPFAM" id="SSF56973">
    <property type="entry name" value="Aerolisin/ETX pore-forming domain"/>
    <property type="match status" value="1"/>
</dbReference>
<organism evidence="2 3">
    <name type="scientific">Aquimarina algicola</name>
    <dbReference type="NCBI Taxonomy" id="2589995"/>
    <lineage>
        <taxon>Bacteria</taxon>
        <taxon>Pseudomonadati</taxon>
        <taxon>Bacteroidota</taxon>
        <taxon>Flavobacteriia</taxon>
        <taxon>Flavobacteriales</taxon>
        <taxon>Flavobacteriaceae</taxon>
        <taxon>Aquimarina</taxon>
    </lineage>
</organism>
<dbReference type="AlphaFoldDB" id="A0A504J0W9"/>
<reference evidence="2 3" key="1">
    <citation type="submission" date="2019-06" db="EMBL/GenBank/DDBJ databases">
        <authorList>
            <person name="Meng X."/>
        </authorList>
    </citation>
    <scope>NUCLEOTIDE SEQUENCE [LARGE SCALE GENOMIC DNA]</scope>
    <source>
        <strain evidence="2 3">M625</strain>
    </source>
</reference>
<evidence type="ECO:0000313" key="3">
    <source>
        <dbReference type="Proteomes" id="UP000315540"/>
    </source>
</evidence>
<dbReference type="RefSeq" id="WP_140594802.1">
    <property type="nucleotide sequence ID" value="NZ_VFWZ01000005.1"/>
</dbReference>
<name>A0A504J0W9_9FLAO</name>
<feature type="region of interest" description="Disordered" evidence="1">
    <location>
        <begin position="166"/>
        <end position="198"/>
    </location>
</feature>
<accession>A0A504J0W9</accession>
<dbReference type="Gene3D" id="2.170.15.10">
    <property type="entry name" value="Proaerolysin, chain A, domain 3"/>
    <property type="match status" value="1"/>
</dbReference>
<sequence>MNILKPKMYLWLLILAIGVISCEKGEVTEESENLELIEEEEAFVINEKGKKVLESDYLMDINNTNLSKQSNVFLKKMPESDLNKLLKENILPVRDELFFRLQRTAGTALSGRILTAEINEQTFGQGGRRSNENTKLNWRLTRRRVGDVRRVSLGPPSVIAQVEKVNPGNQPREAGNLGKRTRSQTIEKSVSNTRSSGGSASVEVSVGFPIRIFNLGGSASKTFDYSKENETTTISSQTESVEINFESNKTIPPGSVCDFRLLEEKIETVTTYDLRMNVAGRISIYPDREGTIFGNRAPAFQFFNVFFFNRPGYDNAAEWFALPEKFRNNKVIKTFQAKNQFFSYKVEKVNCRKL</sequence>
<gene>
    <name evidence="2" type="ORF">FHK87_16170</name>
</gene>
<proteinExistence type="predicted"/>
<comment type="caution">
    <text evidence="2">The sequence shown here is derived from an EMBL/GenBank/DDBJ whole genome shotgun (WGS) entry which is preliminary data.</text>
</comment>
<evidence type="ECO:0000256" key="1">
    <source>
        <dbReference type="SAM" id="MobiDB-lite"/>
    </source>
</evidence>
<protein>
    <recommendedName>
        <fullName evidence="4">Lipoprotein</fullName>
    </recommendedName>
</protein>